<dbReference type="AlphaFoldDB" id="A0A0L0DCC7"/>
<dbReference type="RefSeq" id="XP_013758380.1">
    <property type="nucleotide sequence ID" value="XM_013902926.1"/>
</dbReference>
<dbReference type="Proteomes" id="UP000054408">
    <property type="component" value="Unassembled WGS sequence"/>
</dbReference>
<keyword evidence="1" id="KW-0472">Membrane</keyword>
<organism evidence="2 3">
    <name type="scientific">Thecamonas trahens ATCC 50062</name>
    <dbReference type="NCBI Taxonomy" id="461836"/>
    <lineage>
        <taxon>Eukaryota</taxon>
        <taxon>Apusozoa</taxon>
        <taxon>Apusomonadida</taxon>
        <taxon>Apusomonadidae</taxon>
        <taxon>Thecamonas</taxon>
    </lineage>
</organism>
<sequence length="365" mass="37702">MISLLLTDMTPLVVDNQLEPPAVDPAVESAAVDALFFDSDSETMAFSPHDPIDIASILVSPAAFPAASPAGKHSVASHLRSPSVLPLLPTTPSTSAHELGPIGPALFSHSEPVVPPAPPAETASPHSLAPIAPPTVIDSAITVDSDSDAESDDAAIAAFDFALESEISFMDVLATSAEPVEPDEPPNVITPLLVALAMIIPNIHRYGTMAIRAHPLRVLAIFAACLGLPSLALVFPAPVALLFALAASISFIALSPAPRLCTTVVSACLLSLLAASVTGFIVPLNGAERILSACIVLLTWHTRPAWPAAVWLSLAGQAMVARTPLGTNYITHWFCSLVALATVHVATAPASPPAAAHRRAVPPAQ</sequence>
<feature type="transmembrane region" description="Helical" evidence="1">
    <location>
        <begin position="219"/>
        <end position="252"/>
    </location>
</feature>
<accession>A0A0L0DCC7</accession>
<reference evidence="2 3" key="1">
    <citation type="submission" date="2010-05" db="EMBL/GenBank/DDBJ databases">
        <title>The Genome Sequence of Thecamonas trahens ATCC 50062.</title>
        <authorList>
            <consortium name="The Broad Institute Genome Sequencing Platform"/>
            <person name="Russ C."/>
            <person name="Cuomo C."/>
            <person name="Shea T."/>
            <person name="Young S.K."/>
            <person name="Zeng Q."/>
            <person name="Koehrsen M."/>
            <person name="Haas B."/>
            <person name="Borodovsky M."/>
            <person name="Guigo R."/>
            <person name="Alvarado L."/>
            <person name="Berlin A."/>
            <person name="Bochicchio J."/>
            <person name="Borenstein D."/>
            <person name="Chapman S."/>
            <person name="Chen Z."/>
            <person name="Freedman E."/>
            <person name="Gellesch M."/>
            <person name="Goldberg J."/>
            <person name="Griggs A."/>
            <person name="Gujja S."/>
            <person name="Heilman E."/>
            <person name="Heiman D."/>
            <person name="Hepburn T."/>
            <person name="Howarth C."/>
            <person name="Jen D."/>
            <person name="Larson L."/>
            <person name="Mehta T."/>
            <person name="Park D."/>
            <person name="Pearson M."/>
            <person name="Roberts A."/>
            <person name="Saif S."/>
            <person name="Shenoy N."/>
            <person name="Sisk P."/>
            <person name="Stolte C."/>
            <person name="Sykes S."/>
            <person name="Thomson T."/>
            <person name="Walk T."/>
            <person name="White J."/>
            <person name="Yandava C."/>
            <person name="Burger G."/>
            <person name="Gray M.W."/>
            <person name="Holland P.W.H."/>
            <person name="King N."/>
            <person name="Lang F.B.F."/>
            <person name="Roger A.J."/>
            <person name="Ruiz-Trillo I."/>
            <person name="Lander E."/>
            <person name="Nusbaum C."/>
        </authorList>
    </citation>
    <scope>NUCLEOTIDE SEQUENCE [LARGE SCALE GENOMIC DNA]</scope>
    <source>
        <strain evidence="2 3">ATCC 50062</strain>
    </source>
</reference>
<protein>
    <submittedName>
        <fullName evidence="2">Uncharacterized protein</fullName>
    </submittedName>
</protein>
<feature type="transmembrane region" description="Helical" evidence="1">
    <location>
        <begin position="264"/>
        <end position="282"/>
    </location>
</feature>
<gene>
    <name evidence="2" type="ORF">AMSG_04708</name>
</gene>
<keyword evidence="1" id="KW-0812">Transmembrane</keyword>
<dbReference type="GeneID" id="25564242"/>
<evidence type="ECO:0000256" key="1">
    <source>
        <dbReference type="SAM" id="Phobius"/>
    </source>
</evidence>
<dbReference type="EMBL" id="GL349452">
    <property type="protein sequence ID" value="KNC48963.1"/>
    <property type="molecule type" value="Genomic_DNA"/>
</dbReference>
<name>A0A0L0DCC7_THETB</name>
<evidence type="ECO:0000313" key="2">
    <source>
        <dbReference type="EMBL" id="KNC48963.1"/>
    </source>
</evidence>
<evidence type="ECO:0000313" key="3">
    <source>
        <dbReference type="Proteomes" id="UP000054408"/>
    </source>
</evidence>
<proteinExistence type="predicted"/>
<keyword evidence="3" id="KW-1185">Reference proteome</keyword>
<keyword evidence="1" id="KW-1133">Transmembrane helix</keyword>